<proteinExistence type="predicted"/>
<gene>
    <name evidence="1" type="ORF">A4U43_C04F4650</name>
</gene>
<dbReference type="Gramene" id="ONK71093">
    <property type="protein sequence ID" value="ONK71093"/>
    <property type="gene ID" value="A4U43_C04F4650"/>
</dbReference>
<evidence type="ECO:0000313" key="2">
    <source>
        <dbReference type="Proteomes" id="UP000243459"/>
    </source>
</evidence>
<protein>
    <submittedName>
        <fullName evidence="1">Uncharacterized protein</fullName>
    </submittedName>
</protein>
<organism evidence="1 2">
    <name type="scientific">Asparagus officinalis</name>
    <name type="common">Garden asparagus</name>
    <dbReference type="NCBI Taxonomy" id="4686"/>
    <lineage>
        <taxon>Eukaryota</taxon>
        <taxon>Viridiplantae</taxon>
        <taxon>Streptophyta</taxon>
        <taxon>Embryophyta</taxon>
        <taxon>Tracheophyta</taxon>
        <taxon>Spermatophyta</taxon>
        <taxon>Magnoliopsida</taxon>
        <taxon>Liliopsida</taxon>
        <taxon>Asparagales</taxon>
        <taxon>Asparagaceae</taxon>
        <taxon>Asparagoideae</taxon>
        <taxon>Asparagus</taxon>
    </lineage>
</organism>
<reference evidence="2" key="1">
    <citation type="journal article" date="2017" name="Nat. Commun.">
        <title>The asparagus genome sheds light on the origin and evolution of a young Y chromosome.</title>
        <authorList>
            <person name="Harkess A."/>
            <person name="Zhou J."/>
            <person name="Xu C."/>
            <person name="Bowers J.E."/>
            <person name="Van der Hulst R."/>
            <person name="Ayyampalayam S."/>
            <person name="Mercati F."/>
            <person name="Riccardi P."/>
            <person name="McKain M.R."/>
            <person name="Kakrana A."/>
            <person name="Tang H."/>
            <person name="Ray J."/>
            <person name="Groenendijk J."/>
            <person name="Arikit S."/>
            <person name="Mathioni S.M."/>
            <person name="Nakano M."/>
            <person name="Shan H."/>
            <person name="Telgmann-Rauber A."/>
            <person name="Kanno A."/>
            <person name="Yue Z."/>
            <person name="Chen H."/>
            <person name="Li W."/>
            <person name="Chen Y."/>
            <person name="Xu X."/>
            <person name="Zhang Y."/>
            <person name="Luo S."/>
            <person name="Chen H."/>
            <person name="Gao J."/>
            <person name="Mao Z."/>
            <person name="Pires J.C."/>
            <person name="Luo M."/>
            <person name="Kudrna D."/>
            <person name="Wing R.A."/>
            <person name="Meyers B.C."/>
            <person name="Yi K."/>
            <person name="Kong H."/>
            <person name="Lavrijsen P."/>
            <person name="Sunseri F."/>
            <person name="Falavigna A."/>
            <person name="Ye Y."/>
            <person name="Leebens-Mack J.H."/>
            <person name="Chen G."/>
        </authorList>
    </citation>
    <scope>NUCLEOTIDE SEQUENCE [LARGE SCALE GENOMIC DNA]</scope>
    <source>
        <strain evidence="2">cv. DH0086</strain>
    </source>
</reference>
<accession>A0A5P1F033</accession>
<sequence>MIDWRRCHVRCGGRTVEDARAWSSAAFLYQYDCWSALKYVNGTQQATQMDPQLGSQSSSKKNIVWTEQMDICLIETLRENRYTKGKSPIEVSHIMLIKQHVQSYMLNVE</sequence>
<evidence type="ECO:0000313" key="1">
    <source>
        <dbReference type="EMBL" id="ONK71093.1"/>
    </source>
</evidence>
<dbReference type="EMBL" id="CM007384">
    <property type="protein sequence ID" value="ONK71093.1"/>
    <property type="molecule type" value="Genomic_DNA"/>
</dbReference>
<name>A0A5P1F033_ASPOF</name>
<keyword evidence="2" id="KW-1185">Reference proteome</keyword>
<dbReference type="AlphaFoldDB" id="A0A5P1F033"/>
<dbReference type="Proteomes" id="UP000243459">
    <property type="component" value="Chromosome 4"/>
</dbReference>